<protein>
    <submittedName>
        <fullName evidence="1">Uncharacterized protein</fullName>
    </submittedName>
</protein>
<comment type="caution">
    <text evidence="1">The sequence shown here is derived from an EMBL/GenBank/DDBJ whole genome shotgun (WGS) entry which is preliminary data.</text>
</comment>
<reference evidence="1 2" key="1">
    <citation type="submission" date="2024-01" db="EMBL/GenBank/DDBJ databases">
        <title>The genomes of 5 underutilized Papilionoideae crops provide insights into root nodulation and disease resistanc.</title>
        <authorList>
            <person name="Jiang F."/>
        </authorList>
    </citation>
    <scope>NUCLEOTIDE SEQUENCE [LARGE SCALE GENOMIC DNA]</scope>
    <source>
        <strain evidence="1">LVBAO_FW01</strain>
        <tissue evidence="1">Leaves</tissue>
    </source>
</reference>
<proteinExistence type="predicted"/>
<dbReference type="AlphaFoldDB" id="A0AAN9PY96"/>
<dbReference type="Proteomes" id="UP001367508">
    <property type="component" value="Unassembled WGS sequence"/>
</dbReference>
<keyword evidence="2" id="KW-1185">Reference proteome</keyword>
<evidence type="ECO:0000313" key="2">
    <source>
        <dbReference type="Proteomes" id="UP001367508"/>
    </source>
</evidence>
<evidence type="ECO:0000313" key="1">
    <source>
        <dbReference type="EMBL" id="KAK7314822.1"/>
    </source>
</evidence>
<sequence>MLHPTHLSKAELAIIPVDDVDVSIPNFACGGYPIAKVRNNRSGTTGKEIPDDLNEAYFQSQIKTVNKECSIEYKKHSCGTLRATQ</sequence>
<accession>A0AAN9PY96</accession>
<name>A0AAN9PY96_CANGL</name>
<organism evidence="1 2">
    <name type="scientific">Canavalia gladiata</name>
    <name type="common">Sword bean</name>
    <name type="synonym">Dolichos gladiatus</name>
    <dbReference type="NCBI Taxonomy" id="3824"/>
    <lineage>
        <taxon>Eukaryota</taxon>
        <taxon>Viridiplantae</taxon>
        <taxon>Streptophyta</taxon>
        <taxon>Embryophyta</taxon>
        <taxon>Tracheophyta</taxon>
        <taxon>Spermatophyta</taxon>
        <taxon>Magnoliopsida</taxon>
        <taxon>eudicotyledons</taxon>
        <taxon>Gunneridae</taxon>
        <taxon>Pentapetalae</taxon>
        <taxon>rosids</taxon>
        <taxon>fabids</taxon>
        <taxon>Fabales</taxon>
        <taxon>Fabaceae</taxon>
        <taxon>Papilionoideae</taxon>
        <taxon>50 kb inversion clade</taxon>
        <taxon>NPAAA clade</taxon>
        <taxon>indigoferoid/millettioid clade</taxon>
        <taxon>Phaseoleae</taxon>
        <taxon>Canavalia</taxon>
    </lineage>
</organism>
<dbReference type="EMBL" id="JAYMYQ010000008">
    <property type="protein sequence ID" value="KAK7314822.1"/>
    <property type="molecule type" value="Genomic_DNA"/>
</dbReference>
<gene>
    <name evidence="1" type="ORF">VNO77_33350</name>
</gene>